<sequence>MSPGSNTESYPAFAHIGLRENPGKNLNQCDYYCLTSSHFVNYESLHYKYRYTKNISSNINYAPQYYTLCNEPSISHKEYAIRKVQDNRDGLELNGLHQLLLYADDVNMFGENPQTIRENTGILLEANNEIGLKVNLEKTKYMIMSRDQNIVRNGNIKIVNLFLISWKTVTKINGTREDIKRRINMENACYYSVEKHLLSILLSKNLKVRIHKTVILPGVDRMVVKL</sequence>
<proteinExistence type="predicted"/>
<gene>
    <name evidence="1" type="ORF">ANN_07519</name>
</gene>
<comment type="caution">
    <text evidence="1">The sequence shown here is derived from an EMBL/GenBank/DDBJ whole genome shotgun (WGS) entry which is preliminary data.</text>
</comment>
<evidence type="ECO:0008006" key="3">
    <source>
        <dbReference type="Google" id="ProtNLM"/>
    </source>
</evidence>
<dbReference type="EMBL" id="JAJSOF020000017">
    <property type="protein sequence ID" value="KAJ4439397.1"/>
    <property type="molecule type" value="Genomic_DNA"/>
</dbReference>
<evidence type="ECO:0000313" key="1">
    <source>
        <dbReference type="EMBL" id="KAJ4439397.1"/>
    </source>
</evidence>
<protein>
    <recommendedName>
        <fullName evidence="3">Reverse transcriptase domain-containing protein</fullName>
    </recommendedName>
</protein>
<reference evidence="1 2" key="1">
    <citation type="journal article" date="2022" name="Allergy">
        <title>Genome assembly and annotation of Periplaneta americana reveal a comprehensive cockroach allergen profile.</title>
        <authorList>
            <person name="Wang L."/>
            <person name="Xiong Q."/>
            <person name="Saelim N."/>
            <person name="Wang L."/>
            <person name="Nong W."/>
            <person name="Wan A.T."/>
            <person name="Shi M."/>
            <person name="Liu X."/>
            <person name="Cao Q."/>
            <person name="Hui J.H.L."/>
            <person name="Sookrung N."/>
            <person name="Leung T.F."/>
            <person name="Tungtrongchitr A."/>
            <person name="Tsui S.K.W."/>
        </authorList>
    </citation>
    <scope>NUCLEOTIDE SEQUENCE [LARGE SCALE GENOMIC DNA]</scope>
    <source>
        <strain evidence="1">PWHHKU_190912</strain>
    </source>
</reference>
<accession>A0ABQ8T0F4</accession>
<dbReference type="Proteomes" id="UP001148838">
    <property type="component" value="Unassembled WGS sequence"/>
</dbReference>
<name>A0ABQ8T0F4_PERAM</name>
<keyword evidence="2" id="KW-1185">Reference proteome</keyword>
<evidence type="ECO:0000313" key="2">
    <source>
        <dbReference type="Proteomes" id="UP001148838"/>
    </source>
</evidence>
<organism evidence="1 2">
    <name type="scientific">Periplaneta americana</name>
    <name type="common">American cockroach</name>
    <name type="synonym">Blatta americana</name>
    <dbReference type="NCBI Taxonomy" id="6978"/>
    <lineage>
        <taxon>Eukaryota</taxon>
        <taxon>Metazoa</taxon>
        <taxon>Ecdysozoa</taxon>
        <taxon>Arthropoda</taxon>
        <taxon>Hexapoda</taxon>
        <taxon>Insecta</taxon>
        <taxon>Pterygota</taxon>
        <taxon>Neoptera</taxon>
        <taxon>Polyneoptera</taxon>
        <taxon>Dictyoptera</taxon>
        <taxon>Blattodea</taxon>
        <taxon>Blattoidea</taxon>
        <taxon>Blattidae</taxon>
        <taxon>Blattinae</taxon>
        <taxon>Periplaneta</taxon>
    </lineage>
</organism>